<reference evidence="2 3" key="1">
    <citation type="submission" date="2019-12" db="EMBL/GenBank/DDBJ databases">
        <authorList>
            <person name="Kun Z."/>
        </authorList>
    </citation>
    <scope>NUCLEOTIDE SEQUENCE [LARGE SCALE GENOMIC DNA]</scope>
    <source>
        <strain evidence="2 3">YIM 123512</strain>
    </source>
</reference>
<evidence type="ECO:0000313" key="2">
    <source>
        <dbReference type="EMBL" id="MXG89449.1"/>
    </source>
</evidence>
<evidence type="ECO:0000313" key="3">
    <source>
        <dbReference type="Proteomes" id="UP000473325"/>
    </source>
</evidence>
<dbReference type="RefSeq" id="WP_160876908.1">
    <property type="nucleotide sequence ID" value="NZ_WUEK01000004.1"/>
</dbReference>
<dbReference type="Proteomes" id="UP000473325">
    <property type="component" value="Unassembled WGS sequence"/>
</dbReference>
<evidence type="ECO:0000256" key="1">
    <source>
        <dbReference type="SAM" id="MobiDB-lite"/>
    </source>
</evidence>
<dbReference type="AlphaFoldDB" id="A0A6L7EYV8"/>
<accession>A0A6L7EYV8</accession>
<sequence length="640" mass="67859">MTRFSRRSDARGSASSPEAFEAFYKDVRDRLLLQTYALTGDLHAAERAVRDSLVVAWHHWRKVARLDHPEDYVRPLAWARAQRRSSTRWWARAKGIDPDVRATLDALGKLTTTQRRVLLLTHLTSLPMDQMAREVGITRPAAERELQSATAQFAVQREVASTSVRPTLDALAPTLTSVRWPRPSILMRAGSARRRLHTTAGAAVAVAALVVSGSLVSDGAGVRPALADKGILHGETSAARPSSTPTTPPPDPLTEAALLTSAQLEAARPAQWVQGETTGNTDGDGLAFQCQGARYADSRGIGALLRTFTGTLPKVGPVTAGQMAEASADVTAAESAYDTALSWYAGCTTPRVQLLSTHRVRGVGDEATMLVLRNWSDPVTTQVVGLARTGALTTTVVDTRTGVDKAGSEPDLAPSATLLANAVTGLCTLPDHGGCEAAPQVSDASPAPVGRHPSLLIEADLPPVPGIDQPWVGTDPVKARENVAATRCDQTSFAGPEFTKARTRSFVIPAATDLPPEFGLTETVGALPRPQAQAFVDGIRDKLGACADQDLGTDVEQLSTQASGPRDLTVWRLTVEVSDRRSVRYLMAVIREGNAVAQLTFVPTGDTGIGTTAFQALAERAQQRLGQLTAAAQAATAPAS</sequence>
<gene>
    <name evidence="2" type="ORF">GRQ65_07780</name>
</gene>
<name>A0A6L7EYV8_9ACTN</name>
<evidence type="ECO:0008006" key="4">
    <source>
        <dbReference type="Google" id="ProtNLM"/>
    </source>
</evidence>
<feature type="compositionally biased region" description="Low complexity" evidence="1">
    <location>
        <begin position="236"/>
        <end position="245"/>
    </location>
</feature>
<protein>
    <recommendedName>
        <fullName evidence="4">DNA-directed RNA polymerase specialized sigma subunit, sigma24 family</fullName>
    </recommendedName>
</protein>
<dbReference type="GO" id="GO:0006352">
    <property type="term" value="P:DNA-templated transcription initiation"/>
    <property type="evidence" value="ECO:0007669"/>
    <property type="project" value="InterPro"/>
</dbReference>
<feature type="region of interest" description="Disordered" evidence="1">
    <location>
        <begin position="234"/>
        <end position="253"/>
    </location>
</feature>
<dbReference type="EMBL" id="WUEK01000004">
    <property type="protein sequence ID" value="MXG89449.1"/>
    <property type="molecule type" value="Genomic_DNA"/>
</dbReference>
<comment type="caution">
    <text evidence="2">The sequence shown here is derived from an EMBL/GenBank/DDBJ whole genome shotgun (WGS) entry which is preliminary data.</text>
</comment>
<organism evidence="2 3">
    <name type="scientific">Nocardioides flavescens</name>
    <dbReference type="NCBI Taxonomy" id="2691959"/>
    <lineage>
        <taxon>Bacteria</taxon>
        <taxon>Bacillati</taxon>
        <taxon>Actinomycetota</taxon>
        <taxon>Actinomycetes</taxon>
        <taxon>Propionibacteriales</taxon>
        <taxon>Nocardioidaceae</taxon>
        <taxon>Nocardioides</taxon>
    </lineage>
</organism>
<dbReference type="GO" id="GO:0003700">
    <property type="term" value="F:DNA-binding transcription factor activity"/>
    <property type="evidence" value="ECO:0007669"/>
    <property type="project" value="InterPro"/>
</dbReference>
<keyword evidence="3" id="KW-1185">Reference proteome</keyword>
<dbReference type="Gene3D" id="1.10.10.10">
    <property type="entry name" value="Winged helix-like DNA-binding domain superfamily/Winged helix DNA-binding domain"/>
    <property type="match status" value="1"/>
</dbReference>
<dbReference type="InterPro" id="IPR013325">
    <property type="entry name" value="RNA_pol_sigma_r2"/>
</dbReference>
<dbReference type="SUPFAM" id="SSF88946">
    <property type="entry name" value="Sigma2 domain of RNA polymerase sigma factors"/>
    <property type="match status" value="1"/>
</dbReference>
<proteinExistence type="predicted"/>
<dbReference type="InterPro" id="IPR036388">
    <property type="entry name" value="WH-like_DNA-bd_sf"/>
</dbReference>